<dbReference type="GO" id="GO:0003677">
    <property type="term" value="F:DNA binding"/>
    <property type="evidence" value="ECO:0007669"/>
    <property type="project" value="UniProtKB-KW"/>
</dbReference>
<dbReference type="CDD" id="cd00591">
    <property type="entry name" value="HU_IHF"/>
    <property type="match status" value="1"/>
</dbReference>
<evidence type="ECO:0000256" key="1">
    <source>
        <dbReference type="ARBA" id="ARBA00010529"/>
    </source>
</evidence>
<sequence>MNNAELAETLVTNHGLTKADARKAVDDLMAAIVAAAAKGDEVSLSGFGKFKIKDSPAREGRNPATGETIQIAAARKLTFVPAKAVKDALNG</sequence>
<evidence type="ECO:0000313" key="6">
    <source>
        <dbReference type="EMBL" id="SDF56680.1"/>
    </source>
</evidence>
<evidence type="ECO:0000313" key="5">
    <source>
        <dbReference type="EMBL" id="MWC45009.1"/>
    </source>
</evidence>
<dbReference type="SUPFAM" id="SSF47729">
    <property type="entry name" value="IHF-like DNA-binding proteins"/>
    <property type="match status" value="1"/>
</dbReference>
<keyword evidence="3 6" id="KW-0238">DNA-binding</keyword>
<dbReference type="SMART" id="SM00411">
    <property type="entry name" value="BHL"/>
    <property type="match status" value="1"/>
</dbReference>
<dbReference type="OrthoDB" id="9799835at2"/>
<keyword evidence="7" id="KW-1185">Reference proteome</keyword>
<keyword evidence="2" id="KW-0226">DNA condensation</keyword>
<evidence type="ECO:0000256" key="4">
    <source>
        <dbReference type="RuleBase" id="RU003939"/>
    </source>
</evidence>
<name>A0A1G7M634_9SPHN</name>
<dbReference type="PANTHER" id="PTHR33175">
    <property type="entry name" value="DNA-BINDING PROTEIN HU"/>
    <property type="match status" value="1"/>
</dbReference>
<dbReference type="InterPro" id="IPR000119">
    <property type="entry name" value="Hist_DNA-bd"/>
</dbReference>
<gene>
    <name evidence="5" type="ORF">GQR91_15405</name>
    <name evidence="6" type="ORF">SAMN05216557_10469</name>
</gene>
<dbReference type="GO" id="GO:0030261">
    <property type="term" value="P:chromosome condensation"/>
    <property type="evidence" value="ECO:0007669"/>
    <property type="project" value="UniProtKB-KW"/>
</dbReference>
<dbReference type="AlphaFoldDB" id="A0A1G7M634"/>
<dbReference type="EMBL" id="WSUT01000005">
    <property type="protein sequence ID" value="MWC45009.1"/>
    <property type="molecule type" value="Genomic_DNA"/>
</dbReference>
<accession>A0A1G7M634</accession>
<dbReference type="Proteomes" id="UP000436801">
    <property type="component" value="Unassembled WGS sequence"/>
</dbReference>
<dbReference type="Proteomes" id="UP000323502">
    <property type="component" value="Unassembled WGS sequence"/>
</dbReference>
<evidence type="ECO:0000313" key="7">
    <source>
        <dbReference type="Proteomes" id="UP000323502"/>
    </source>
</evidence>
<protein>
    <submittedName>
        <fullName evidence="6">DNA-binding protein HU-beta</fullName>
    </submittedName>
    <submittedName>
        <fullName evidence="5">HU family DNA-binding protein</fullName>
    </submittedName>
</protein>
<evidence type="ECO:0000256" key="2">
    <source>
        <dbReference type="ARBA" id="ARBA00023067"/>
    </source>
</evidence>
<proteinExistence type="inferred from homology"/>
<dbReference type="RefSeq" id="WP_112382917.1">
    <property type="nucleotide sequence ID" value="NZ_CP178397.1"/>
</dbReference>
<dbReference type="EMBL" id="FNBI01000004">
    <property type="protein sequence ID" value="SDF56680.1"/>
    <property type="molecule type" value="Genomic_DNA"/>
</dbReference>
<evidence type="ECO:0000313" key="8">
    <source>
        <dbReference type="Proteomes" id="UP000436801"/>
    </source>
</evidence>
<dbReference type="PRINTS" id="PR01727">
    <property type="entry name" value="DNABINDINGHU"/>
</dbReference>
<dbReference type="InterPro" id="IPR010992">
    <property type="entry name" value="IHF-like_DNA-bd_dom_sf"/>
</dbReference>
<reference evidence="5 8" key="2">
    <citation type="submission" date="2019-12" db="EMBL/GenBank/DDBJ databases">
        <authorList>
            <person name="Zheng J."/>
        </authorList>
    </citation>
    <scope>NUCLEOTIDE SEQUENCE [LARGE SCALE GENOMIC DNA]</scope>
    <source>
        <strain evidence="5 8">DSM 27347</strain>
    </source>
</reference>
<comment type="similarity">
    <text evidence="1 4">Belongs to the bacterial histone-like protein family.</text>
</comment>
<dbReference type="PANTHER" id="PTHR33175:SF3">
    <property type="entry name" value="DNA-BINDING PROTEIN HU-BETA"/>
    <property type="match status" value="1"/>
</dbReference>
<dbReference type="Pfam" id="PF00216">
    <property type="entry name" value="Bac_DNA_binding"/>
    <property type="match status" value="1"/>
</dbReference>
<dbReference type="Gene3D" id="4.10.520.10">
    <property type="entry name" value="IHF-like DNA-binding proteins"/>
    <property type="match status" value="1"/>
</dbReference>
<organism evidence="6 7">
    <name type="scientific">Sphingomonas carotinifaciens</name>
    <dbReference type="NCBI Taxonomy" id="1166323"/>
    <lineage>
        <taxon>Bacteria</taxon>
        <taxon>Pseudomonadati</taxon>
        <taxon>Pseudomonadota</taxon>
        <taxon>Alphaproteobacteria</taxon>
        <taxon>Sphingomonadales</taxon>
        <taxon>Sphingomonadaceae</taxon>
        <taxon>Sphingomonas</taxon>
    </lineage>
</organism>
<evidence type="ECO:0000256" key="3">
    <source>
        <dbReference type="ARBA" id="ARBA00023125"/>
    </source>
</evidence>
<dbReference type="GO" id="GO:0030527">
    <property type="term" value="F:structural constituent of chromatin"/>
    <property type="evidence" value="ECO:0007669"/>
    <property type="project" value="InterPro"/>
</dbReference>
<reference evidence="6 7" key="1">
    <citation type="submission" date="2016-10" db="EMBL/GenBank/DDBJ databases">
        <authorList>
            <person name="Varghese N."/>
            <person name="Submissions S."/>
        </authorList>
    </citation>
    <scope>NUCLEOTIDE SEQUENCE [LARGE SCALE GENOMIC DNA]</scope>
    <source>
        <strain evidence="6 7">S7-754</strain>
    </source>
</reference>